<gene>
    <name evidence="2" type="ORF">TeGR_g11386</name>
</gene>
<evidence type="ECO:0000256" key="1">
    <source>
        <dbReference type="SAM" id="MobiDB-lite"/>
    </source>
</evidence>
<evidence type="ECO:0000313" key="2">
    <source>
        <dbReference type="EMBL" id="GMI27004.1"/>
    </source>
</evidence>
<feature type="region of interest" description="Disordered" evidence="1">
    <location>
        <begin position="157"/>
        <end position="178"/>
    </location>
</feature>
<comment type="caution">
    <text evidence="2">The sequence shown here is derived from an EMBL/GenBank/DDBJ whole genome shotgun (WGS) entry which is preliminary data.</text>
</comment>
<proteinExistence type="predicted"/>
<name>A0ABQ6MIE2_9STRA</name>
<protein>
    <recommendedName>
        <fullName evidence="4">Transmembrane protein</fullName>
    </recommendedName>
</protein>
<organism evidence="2 3">
    <name type="scientific">Tetraparma gracilis</name>
    <dbReference type="NCBI Taxonomy" id="2962635"/>
    <lineage>
        <taxon>Eukaryota</taxon>
        <taxon>Sar</taxon>
        <taxon>Stramenopiles</taxon>
        <taxon>Ochrophyta</taxon>
        <taxon>Bolidophyceae</taxon>
        <taxon>Parmales</taxon>
        <taxon>Triparmaceae</taxon>
        <taxon>Tetraparma</taxon>
    </lineage>
</organism>
<sequence>MGLSVPFFLGGVLGYRRALSDDAHEDRPAKSSGKRASNPLLDAGPARAAAPAGKRAFNPALHAARAFGVGSMLAVGSFGLVLGALGYANGVEDVGGGVELLRGWGGRLREGVLVKVMGERATRTREETEREVEEVRGMSYEEEMAYVERRWFGGGGNPESVQFERGNPESVQFGSDRT</sequence>
<dbReference type="EMBL" id="BRYB01005631">
    <property type="protein sequence ID" value="GMI27004.1"/>
    <property type="molecule type" value="Genomic_DNA"/>
</dbReference>
<feature type="region of interest" description="Disordered" evidence="1">
    <location>
        <begin position="23"/>
        <end position="46"/>
    </location>
</feature>
<evidence type="ECO:0000313" key="3">
    <source>
        <dbReference type="Proteomes" id="UP001165060"/>
    </source>
</evidence>
<evidence type="ECO:0008006" key="4">
    <source>
        <dbReference type="Google" id="ProtNLM"/>
    </source>
</evidence>
<accession>A0ABQ6MIE2</accession>
<feature type="compositionally biased region" description="Polar residues" evidence="1">
    <location>
        <begin position="169"/>
        <end position="178"/>
    </location>
</feature>
<reference evidence="2 3" key="1">
    <citation type="journal article" date="2023" name="Commun. Biol.">
        <title>Genome analysis of Parmales, the sister group of diatoms, reveals the evolutionary specialization of diatoms from phago-mixotrophs to photoautotrophs.</title>
        <authorList>
            <person name="Ban H."/>
            <person name="Sato S."/>
            <person name="Yoshikawa S."/>
            <person name="Yamada K."/>
            <person name="Nakamura Y."/>
            <person name="Ichinomiya M."/>
            <person name="Sato N."/>
            <person name="Blanc-Mathieu R."/>
            <person name="Endo H."/>
            <person name="Kuwata A."/>
            <person name="Ogata H."/>
        </authorList>
    </citation>
    <scope>NUCLEOTIDE SEQUENCE [LARGE SCALE GENOMIC DNA]</scope>
</reference>
<dbReference type="Proteomes" id="UP001165060">
    <property type="component" value="Unassembled WGS sequence"/>
</dbReference>
<keyword evidence="3" id="KW-1185">Reference proteome</keyword>